<evidence type="ECO:0000313" key="3">
    <source>
        <dbReference type="EMBL" id="AHF04054.1"/>
    </source>
</evidence>
<feature type="transmembrane region" description="Helical" evidence="2">
    <location>
        <begin position="289"/>
        <end position="310"/>
    </location>
</feature>
<keyword evidence="2" id="KW-0472">Membrane</keyword>
<dbReference type="RefSeq" id="WP_005224805.1">
    <property type="nucleotide sequence ID" value="NZ_CP007031.1"/>
</dbReference>
<dbReference type="STRING" id="765910.MARPU_09345"/>
<feature type="transmembrane region" description="Helical" evidence="2">
    <location>
        <begin position="105"/>
        <end position="125"/>
    </location>
</feature>
<keyword evidence="2" id="KW-1133">Transmembrane helix</keyword>
<feature type="transmembrane region" description="Helical" evidence="2">
    <location>
        <begin position="54"/>
        <end position="70"/>
    </location>
</feature>
<evidence type="ECO:0000256" key="2">
    <source>
        <dbReference type="SAM" id="Phobius"/>
    </source>
</evidence>
<accession>W0E4A9</accession>
<evidence type="ECO:0000256" key="1">
    <source>
        <dbReference type="SAM" id="MobiDB-lite"/>
    </source>
</evidence>
<sequence>MPTPAVLGQGFRPFFLAATVAAIVDIALWLAMLHGYWPWPHHLGGVGWHAHEMLFGYFAAVMAGFLLTAAHNWTGVATPTGAALAALLALWLAGRVAPWLDGPPLLAAALDLAFLPALAVALRGALWHGPNRANRAFVALLAAMTLAGAMAHLGALGWLAGGETRGHRLMLDLGVVLLVLISARVMPFFIERGLAGARARTWPALERALPALGLALALTDLIAPLGVLAGALAIALGGALLVRLAGWHDQRLWRTPLLAVLYVGLLWLALGLMLDGLSALGVLAPRGALHALTIGAIGVVTLGMMARVTLGHSARPMRAGPATLVAFALINLAALARGLGPVVLPEGYRLWLVVGGACWIGAFALFLWVHAPMLVRPRADGLMSCRDGARAEPPRQPSAGARAAPLTPGTSA</sequence>
<feature type="transmembrane region" description="Helical" evidence="2">
    <location>
        <begin position="322"/>
        <end position="344"/>
    </location>
</feature>
<keyword evidence="4" id="KW-1185">Reference proteome</keyword>
<feature type="transmembrane region" description="Helical" evidence="2">
    <location>
        <begin position="221"/>
        <end position="245"/>
    </location>
</feature>
<feature type="transmembrane region" description="Helical" evidence="2">
    <location>
        <begin position="76"/>
        <end position="93"/>
    </location>
</feature>
<dbReference type="eggNOG" id="COG3213">
    <property type="taxonomic scope" value="Bacteria"/>
</dbReference>
<dbReference type="AlphaFoldDB" id="W0E4A9"/>
<dbReference type="Pfam" id="PF05940">
    <property type="entry name" value="NnrS"/>
    <property type="match status" value="1"/>
</dbReference>
<dbReference type="InterPro" id="IPR010266">
    <property type="entry name" value="NnrS"/>
</dbReference>
<reference evidence="3 4" key="1">
    <citation type="submission" date="2013-12" db="EMBL/GenBank/DDBJ databases">
        <authorList>
            <consortium name="DOE Joint Genome Institute"/>
            <person name="Bryant D.A."/>
            <person name="Huntemann M."/>
            <person name="Han J."/>
            <person name="Chen A."/>
            <person name="Kyrpides N."/>
            <person name="Mavromatis K."/>
            <person name="Markowitz V."/>
            <person name="Palaniappan K."/>
            <person name="Ivanova N."/>
            <person name="Schaumberg A."/>
            <person name="Pati A."/>
            <person name="Liolios K."/>
            <person name="Nordberg H.P."/>
            <person name="Cantor M.N."/>
            <person name="Hua S.X."/>
            <person name="Woyke T."/>
        </authorList>
    </citation>
    <scope>NUCLEOTIDE SEQUENCE [LARGE SCALE GENOMIC DNA]</scope>
    <source>
        <strain evidence="3 4">984</strain>
    </source>
</reference>
<protein>
    <submittedName>
        <fullName evidence="3">Short-chain dehydrogenase</fullName>
    </submittedName>
</protein>
<feature type="transmembrane region" description="Helical" evidence="2">
    <location>
        <begin position="137"/>
        <end position="159"/>
    </location>
</feature>
<dbReference type="Proteomes" id="UP000005275">
    <property type="component" value="Chromosome"/>
</dbReference>
<name>W0E4A9_MARPU</name>
<feature type="transmembrane region" description="Helical" evidence="2">
    <location>
        <begin position="257"/>
        <end position="283"/>
    </location>
</feature>
<dbReference type="KEGG" id="mpur:MARPU_09345"/>
<feature type="region of interest" description="Disordered" evidence="1">
    <location>
        <begin position="386"/>
        <end position="412"/>
    </location>
</feature>
<dbReference type="HOGENOM" id="CLU_041785_2_0_6"/>
<proteinExistence type="predicted"/>
<keyword evidence="2" id="KW-0812">Transmembrane</keyword>
<organism evidence="3 4">
    <name type="scientific">Marichromatium purpuratum 984</name>
    <dbReference type="NCBI Taxonomy" id="765910"/>
    <lineage>
        <taxon>Bacteria</taxon>
        <taxon>Pseudomonadati</taxon>
        <taxon>Pseudomonadota</taxon>
        <taxon>Gammaproteobacteria</taxon>
        <taxon>Chromatiales</taxon>
        <taxon>Chromatiaceae</taxon>
        <taxon>Marichromatium</taxon>
    </lineage>
</organism>
<feature type="transmembrane region" description="Helical" evidence="2">
    <location>
        <begin position="350"/>
        <end position="369"/>
    </location>
</feature>
<feature type="transmembrane region" description="Helical" evidence="2">
    <location>
        <begin position="14"/>
        <end position="33"/>
    </location>
</feature>
<dbReference type="OrthoDB" id="9770040at2"/>
<dbReference type="EMBL" id="CP007031">
    <property type="protein sequence ID" value="AHF04054.1"/>
    <property type="molecule type" value="Genomic_DNA"/>
</dbReference>
<evidence type="ECO:0000313" key="4">
    <source>
        <dbReference type="Proteomes" id="UP000005275"/>
    </source>
</evidence>
<gene>
    <name evidence="3" type="ORF">MARPU_09345</name>
</gene>